<dbReference type="EMBL" id="CAXDID020000384">
    <property type="protein sequence ID" value="CAL6085226.1"/>
    <property type="molecule type" value="Genomic_DNA"/>
</dbReference>
<evidence type="ECO:0000313" key="2">
    <source>
        <dbReference type="EMBL" id="CAL6085226.1"/>
    </source>
</evidence>
<keyword evidence="3" id="KW-1185">Reference proteome</keyword>
<reference evidence="1" key="1">
    <citation type="submission" date="2023-06" db="EMBL/GenBank/DDBJ databases">
        <authorList>
            <person name="Kurt Z."/>
        </authorList>
    </citation>
    <scope>NUCLEOTIDE SEQUENCE</scope>
</reference>
<organism evidence="1">
    <name type="scientific">Hexamita inflata</name>
    <dbReference type="NCBI Taxonomy" id="28002"/>
    <lineage>
        <taxon>Eukaryota</taxon>
        <taxon>Metamonada</taxon>
        <taxon>Diplomonadida</taxon>
        <taxon>Hexamitidae</taxon>
        <taxon>Hexamitinae</taxon>
        <taxon>Hexamita</taxon>
    </lineage>
</organism>
<dbReference type="EMBL" id="CATOUU010000032">
    <property type="protein sequence ID" value="CAI9913725.1"/>
    <property type="molecule type" value="Genomic_DNA"/>
</dbReference>
<proteinExistence type="predicted"/>
<accession>A0AA86N6H2</accession>
<evidence type="ECO:0000313" key="3">
    <source>
        <dbReference type="Proteomes" id="UP001642409"/>
    </source>
</evidence>
<reference evidence="2 3" key="2">
    <citation type="submission" date="2024-07" db="EMBL/GenBank/DDBJ databases">
        <authorList>
            <person name="Akdeniz Z."/>
        </authorList>
    </citation>
    <scope>NUCLEOTIDE SEQUENCE [LARGE SCALE GENOMIC DNA]</scope>
</reference>
<comment type="caution">
    <text evidence="1">The sequence shown here is derived from an EMBL/GenBank/DDBJ whole genome shotgun (WGS) entry which is preliminary data.</text>
</comment>
<sequence length="201" mass="22888">MQASIIVQKHPPKDNQIFEGIPLDQVIGISYSNKRKRIHSYLTDSGRYFLGTVKGDESQPVIFCCVPRTKINQFNDDRIRPVRFISKAGVETVITKPDYDHVPYSVIFDANGFMRAEYIEQEKLTKSLQKKQMPEQTLVKSFLCKDAFGEAQKVEKLEPGFVPPEPFFKKEGDVLEVATVAAVQPTVKFQNGFVPPEPFFK</sequence>
<dbReference type="Proteomes" id="UP001642409">
    <property type="component" value="Unassembled WGS sequence"/>
</dbReference>
<protein>
    <submittedName>
        <fullName evidence="2">Hypothetical_protein</fullName>
    </submittedName>
</protein>
<dbReference type="AlphaFoldDB" id="A0AA86N6H2"/>
<evidence type="ECO:0000313" key="1">
    <source>
        <dbReference type="EMBL" id="CAI9913725.1"/>
    </source>
</evidence>
<gene>
    <name evidence="1" type="ORF">HINF_LOCUS1370</name>
    <name evidence="2" type="ORF">HINF_LOCUS62582</name>
</gene>
<name>A0AA86N6H2_9EUKA</name>